<evidence type="ECO:0000313" key="2">
    <source>
        <dbReference type="Proteomes" id="UP000000268"/>
    </source>
</evidence>
<accession>B0CCP1</accession>
<proteinExistence type="predicted"/>
<dbReference type="InterPro" id="IPR007715">
    <property type="entry name" value="Coq4"/>
</dbReference>
<dbReference type="GO" id="GO:0006744">
    <property type="term" value="P:ubiquinone biosynthetic process"/>
    <property type="evidence" value="ECO:0007669"/>
    <property type="project" value="InterPro"/>
</dbReference>
<evidence type="ECO:0000313" key="1">
    <source>
        <dbReference type="EMBL" id="ABW29203.1"/>
    </source>
</evidence>
<dbReference type="HOGENOM" id="CLU_083028_0_0_3"/>
<dbReference type="PANTHER" id="PTHR12922:SF7">
    <property type="entry name" value="UBIQUINONE BIOSYNTHESIS PROTEIN COQ4 HOMOLOG, MITOCHONDRIAL"/>
    <property type="match status" value="1"/>
</dbReference>
<keyword evidence="2" id="KW-1185">Reference proteome</keyword>
<dbReference type="eggNOG" id="COG5031">
    <property type="taxonomic scope" value="Bacteria"/>
</dbReference>
<gene>
    <name evidence="1" type="ordered locus">AM1_4223</name>
</gene>
<dbReference type="Pfam" id="PF05019">
    <property type="entry name" value="Coq4"/>
    <property type="match status" value="1"/>
</dbReference>
<dbReference type="AlphaFoldDB" id="B0CCP1"/>
<sequence>MLLSHPLTTSRNAFSISKGVISLLRNPSNTQSVYDIEDGLYGSQAMKLAVDFIKADANTAELVQDRYIAPSPDLETLLQYPQDSLGYCYAASLTEAGFDPEFYRAIAVRDDASYILLRLRQTHDIWHLITGFGTDVAGELGLKAFELAQTRRPMALVLLTFGLLKALLKTPDALATLLPTISQGYQLGLRTQPLLSQKWEAQWEKPLQEWRQELGFTG</sequence>
<name>B0CCP1_ACAM1</name>
<reference evidence="1 2" key="1">
    <citation type="journal article" date="2008" name="Proc. Natl. Acad. Sci. U.S.A.">
        <title>Niche adaptation and genome expansion in the chlorophyll d-producing cyanobacterium Acaryochloris marina.</title>
        <authorList>
            <person name="Swingley W.D."/>
            <person name="Chen M."/>
            <person name="Cheung P.C."/>
            <person name="Conrad A.L."/>
            <person name="Dejesa L.C."/>
            <person name="Hao J."/>
            <person name="Honchak B.M."/>
            <person name="Karbach L.E."/>
            <person name="Kurdoglu A."/>
            <person name="Lahiri S."/>
            <person name="Mastrian S.D."/>
            <person name="Miyashita H."/>
            <person name="Page L."/>
            <person name="Ramakrishna P."/>
            <person name="Satoh S."/>
            <person name="Sattley W.M."/>
            <person name="Shimada Y."/>
            <person name="Taylor H.L."/>
            <person name="Tomo T."/>
            <person name="Tsuchiya T."/>
            <person name="Wang Z.T."/>
            <person name="Raymond J."/>
            <person name="Mimuro M."/>
            <person name="Blankenship R.E."/>
            <person name="Touchman J.W."/>
        </authorList>
    </citation>
    <scope>NUCLEOTIDE SEQUENCE [LARGE SCALE GENOMIC DNA]</scope>
    <source>
        <strain evidence="2">MBIC 11017</strain>
    </source>
</reference>
<evidence type="ECO:0008006" key="3">
    <source>
        <dbReference type="Google" id="ProtNLM"/>
    </source>
</evidence>
<dbReference type="PANTHER" id="PTHR12922">
    <property type="entry name" value="UBIQUINONE BIOSYNTHESIS PROTEIN"/>
    <property type="match status" value="1"/>
</dbReference>
<protein>
    <recommendedName>
        <fullName evidence="3">Ubiquinone biosynthesis protein</fullName>
    </recommendedName>
</protein>
<dbReference type="KEGG" id="amr:AM1_4223"/>
<dbReference type="OrthoDB" id="5720816at2"/>
<dbReference type="EMBL" id="CP000828">
    <property type="protein sequence ID" value="ABW29203.1"/>
    <property type="molecule type" value="Genomic_DNA"/>
</dbReference>
<dbReference type="RefSeq" id="WP_012164537.1">
    <property type="nucleotide sequence ID" value="NC_009925.1"/>
</dbReference>
<dbReference type="Proteomes" id="UP000000268">
    <property type="component" value="Chromosome"/>
</dbReference>
<organism evidence="1 2">
    <name type="scientific">Acaryochloris marina (strain MBIC 11017)</name>
    <dbReference type="NCBI Taxonomy" id="329726"/>
    <lineage>
        <taxon>Bacteria</taxon>
        <taxon>Bacillati</taxon>
        <taxon>Cyanobacteriota</taxon>
        <taxon>Cyanophyceae</taxon>
        <taxon>Acaryochloridales</taxon>
        <taxon>Acaryochloridaceae</taxon>
        <taxon>Acaryochloris</taxon>
    </lineage>
</organism>
<dbReference type="STRING" id="329726.AM1_4223"/>